<dbReference type="GO" id="GO:0005509">
    <property type="term" value="F:calcium ion binding"/>
    <property type="evidence" value="ECO:0007669"/>
    <property type="project" value="InterPro"/>
</dbReference>
<dbReference type="Gene3D" id="2.130.10.130">
    <property type="entry name" value="Integrin alpha, N-terminal"/>
    <property type="match status" value="1"/>
</dbReference>
<dbReference type="InterPro" id="IPR013517">
    <property type="entry name" value="FG-GAP"/>
</dbReference>
<dbReference type="SUPFAM" id="SSF103647">
    <property type="entry name" value="TSP type-3 repeat"/>
    <property type="match status" value="1"/>
</dbReference>
<dbReference type="EMBL" id="AP027272">
    <property type="protein sequence ID" value="BDX08041.1"/>
    <property type="molecule type" value="Genomic_DNA"/>
</dbReference>
<dbReference type="Pfam" id="PF13517">
    <property type="entry name" value="FG-GAP_3"/>
    <property type="match status" value="2"/>
</dbReference>
<dbReference type="InterPro" id="IPR028974">
    <property type="entry name" value="TSP_type-3_rpt"/>
</dbReference>
<dbReference type="KEGG" id="pmaw:MACH26_35620"/>
<dbReference type="PANTHER" id="PTHR39431:SF1">
    <property type="entry name" value="FRPA_C-RELATED PROTEIN"/>
    <property type="match status" value="1"/>
</dbReference>
<dbReference type="PANTHER" id="PTHR39431">
    <property type="entry name" value="FRPA/C-RELATED PROTEIN"/>
    <property type="match status" value="1"/>
</dbReference>
<evidence type="ECO:0000256" key="2">
    <source>
        <dbReference type="SAM" id="MobiDB-lite"/>
    </source>
</evidence>
<sequence>MCIRTLLYVTSKLFLVLLISTELQALEWTNEPLSQNKAHTNAPHIFDIESSKCEKDWTFSNSITSLYCTNGVLFKRDVKTGKTESFLLTSHGIKNPKILIYDGQANTIIFAASYNNRIYYKDDQQQFASSSLSIFQLKLATGSKPKRIELSSSDDDLTSFTVEQLENAVAVLFSKTSTEQAPSDGLFFNRDASTNRQPVLIQSNELQLTITNDAVHQNLLTIDYESEADVLFKIERESELTGFTDIFWLEGSHFTDYKMGLRPGNNTYRVYVCEVSMICEETPAATQSIATQAFFENNDWSVNVSESDASYSSELQGTIANANWPSADFLRVHLLHKKAKYVVQNQSYSFKIDVDNNNLLVGVQPCMSSSIENLPYVCAEFTTSKSISLPVKPTIVPLLAPDYSYIAVHFEEEENVLYSIERSLEDHSFLPIASDTESGWRDTDVRPGSLYTYRVIACDQANSVCRTSNSKSVELNRRNSISGFSSARSGYIELSLRNYLDYDEIAISREDGAGDFHKIASIAPHVSNFIDSDIIPGADYRYLIEMLLDGEAVEQIYLTESYPEPRTFVPMAAEEEIRLRIDENYSLGHFLTWNDVENATSWAVRAATNRYNVDTVFIEKTDTPSYFYSYAQQTDKTPYLEYQIIPIFNDCIIEQYDCSSQYGFSTFIKSGPLSISLTDKALFPAEFNLQQTSLNTVTLDIKTTFVTDSYRIERKNSNEQSWEVISFEEVDNYFNDLVVIDDATHLIAGDTYQYRITACSSLLKTCTTSQVQSVTYNGEQYQGKALTPSINYQNNRFNIDLHFPPDYYISFAEIAASWRNHHQTWRTENVAEPIEIAQQNYMEEGDDISFTVRYCFHALNTSQSEDCSEHSNNVIINIEGENRHYPPQISTLSNTVISSESAIRVSGHFRDGEGVGRPDSIEIYKATNDGPHRSIAAIEIDDASGTDFEYMDTDITYGNYYQYGARACNQYGCDEDLKYTLYYAAPDTNDGQQKPSFKTISDGEFIDQIAIEVGDELSTQPIISLFRAESEEGDFQYVDSLWNTYFFTDRDLEANTTYFYRLEACISGICTTSDIGQGRTASAFNTDPIEISGELLLEARNNHKGLVTLSGHVEAMDGILDAAVGELRFNQWFYINEGWQLSTHARLDAGWAECESLLDFSLFLSGAEHTSTEHTNTFASIYFTGNGCSEFPNLELFKLYFISDYFDAPLPLDDKFKEVWTDYSVQFDSAGFFTFYIADELLATADSQLDLSVYGLSKLKLGTNDPYQGATHLSSVSIDIAATPSLTQQSLVSYYSPELEELHARNIAIALSENFSGSLQYITAEGSNLGTVNNLIVSSGGRYNTYIEDLLPNKSYEFLLRRCHQEICGPYEYRKISTPSYSQISYMPYIATALNEQDYSVDITMYSDYYIEIIDTFTLYRQIEGIDETPVIFAQFTTEDLMNYWLAHDDHYLLSDTLEYHQSASYVLEACNPIGCKTDTNNTTFTMPGDADNDGVLDPYDAFPNDPNETMDTDGDGVGNNADEDDDGDTIPDLLEVSLGLDPLNRYDAYVDLDDDGFSNAFEYVTGADLNDPNITPEQFEIFESFSSGTSRFVNIYGEHTSSDNSIDGNSSIRSWLRFGSESSITFSITGKLMDGYFVFTELYDYRTEFSLKIDDVNVDFSTSRVKHLASNGNWQSLGIPVEATDQEVTVELKFELHEYYYSGEVYIDNIFIPMTDAKLVNRSVADYDGDGKTDVAIRRGFLGTNYVLNSSDNEIQRIQFGSKEEDIQIEGDFDGDGIADVAVRRPSTGTWYVKNSSGSNLGSAREDGIQRIEFGAKEDDIPVAADYDGDGITDFAVRRASNSMWYIKNSSGSNYNSAREDGIQRVQFGLQEADIPVPADYDGDGISDIAFRRPSNSTWYILESSSGEIQRIKFGLQETDIPVPADYDGDGKADVAFRRPSNKTWYVLRSSDEVIERIQFGLNTADIPVVGDYDGDGKADIAVRRESNSMWYILQSSDGEIGRVNFGKSDGMVPVLAPVWEKLNMLGWQQDFIDATLAGRDSAAASEDEEVFYEKAEFFTHPELIEADRLNQEPMH</sequence>
<evidence type="ECO:0000313" key="4">
    <source>
        <dbReference type="Proteomes" id="UP001333710"/>
    </source>
</evidence>
<proteinExistence type="predicted"/>
<dbReference type="InterPro" id="IPR028994">
    <property type="entry name" value="Integrin_alpha_N"/>
</dbReference>
<dbReference type="SUPFAM" id="SSF69318">
    <property type="entry name" value="Integrin alpha N-terminal domain"/>
    <property type="match status" value="1"/>
</dbReference>
<dbReference type="Proteomes" id="UP001333710">
    <property type="component" value="Chromosome"/>
</dbReference>
<keyword evidence="4" id="KW-1185">Reference proteome</keyword>
<name>A0AA48KQR0_9ALTE</name>
<protein>
    <submittedName>
        <fullName evidence="3">Uncharacterized protein</fullName>
    </submittedName>
</protein>
<organism evidence="3 4">
    <name type="scientific">Planctobacterium marinum</name>
    <dbReference type="NCBI Taxonomy" id="1631968"/>
    <lineage>
        <taxon>Bacteria</taxon>
        <taxon>Pseudomonadati</taxon>
        <taxon>Pseudomonadota</taxon>
        <taxon>Gammaproteobacteria</taxon>
        <taxon>Alteromonadales</taxon>
        <taxon>Alteromonadaceae</taxon>
        <taxon>Planctobacterium</taxon>
    </lineage>
</organism>
<keyword evidence="1" id="KW-0732">Signal</keyword>
<evidence type="ECO:0000256" key="1">
    <source>
        <dbReference type="ARBA" id="ARBA00022729"/>
    </source>
</evidence>
<reference evidence="3" key="1">
    <citation type="submission" date="2023-01" db="EMBL/GenBank/DDBJ databases">
        <title>Complete genome sequence of Planctobacterium marinum strain Dej080120_11.</title>
        <authorList>
            <person name="Ueki S."/>
            <person name="Maruyama F."/>
        </authorList>
    </citation>
    <scope>NUCLEOTIDE SEQUENCE</scope>
    <source>
        <strain evidence="3">Dej080120_11</strain>
    </source>
</reference>
<dbReference type="Gene3D" id="4.10.1080.10">
    <property type="entry name" value="TSP type-3 repeat"/>
    <property type="match status" value="1"/>
</dbReference>
<evidence type="ECO:0000313" key="3">
    <source>
        <dbReference type="EMBL" id="BDX08041.1"/>
    </source>
</evidence>
<accession>A0AA48KQR0</accession>
<gene>
    <name evidence="3" type="ORF">MACH26_35620</name>
</gene>
<feature type="region of interest" description="Disordered" evidence="2">
    <location>
        <begin position="1504"/>
        <end position="1527"/>
    </location>
</feature>